<gene>
    <name evidence="2" type="ordered locus">MTR_1g055215</name>
</gene>
<dbReference type="HOGENOM" id="CLU_2964270_0_0_1"/>
<sequence>MKEETLLTSPASFVRMSLAPNFNMSLSKAQGPPKPIHEPSPMSVGREGVYWEKPKSNIG</sequence>
<name>A0A072VJ78_MEDTR</name>
<evidence type="ECO:0000256" key="1">
    <source>
        <dbReference type="SAM" id="MobiDB-lite"/>
    </source>
</evidence>
<reference evidence="3" key="3">
    <citation type="submission" date="2015-04" db="UniProtKB">
        <authorList>
            <consortium name="EnsemblPlants"/>
        </authorList>
    </citation>
    <scope>IDENTIFICATION</scope>
    <source>
        <strain evidence="3">cv. Jemalong A17</strain>
    </source>
</reference>
<dbReference type="EMBL" id="CM001217">
    <property type="protein sequence ID" value="KEH41842.1"/>
    <property type="molecule type" value="Genomic_DNA"/>
</dbReference>
<keyword evidence="4" id="KW-1185">Reference proteome</keyword>
<dbReference type="AlphaFoldDB" id="A0A072VJ78"/>
<feature type="compositionally biased region" description="Basic and acidic residues" evidence="1">
    <location>
        <begin position="49"/>
        <end position="59"/>
    </location>
</feature>
<reference evidence="2 4" key="2">
    <citation type="journal article" date="2014" name="BMC Genomics">
        <title>An improved genome release (version Mt4.0) for the model legume Medicago truncatula.</title>
        <authorList>
            <person name="Tang H."/>
            <person name="Krishnakumar V."/>
            <person name="Bidwell S."/>
            <person name="Rosen B."/>
            <person name="Chan A."/>
            <person name="Zhou S."/>
            <person name="Gentzbittel L."/>
            <person name="Childs K.L."/>
            <person name="Yandell M."/>
            <person name="Gundlach H."/>
            <person name="Mayer K.F."/>
            <person name="Schwartz D.C."/>
            <person name="Town C.D."/>
        </authorList>
    </citation>
    <scope>GENOME REANNOTATION</scope>
    <source>
        <strain evidence="2">A17</strain>
        <strain evidence="3 4">cv. Jemalong A17</strain>
    </source>
</reference>
<feature type="region of interest" description="Disordered" evidence="1">
    <location>
        <begin position="25"/>
        <end position="59"/>
    </location>
</feature>
<evidence type="ECO:0000313" key="2">
    <source>
        <dbReference type="EMBL" id="KEH41842.1"/>
    </source>
</evidence>
<evidence type="ECO:0000313" key="4">
    <source>
        <dbReference type="Proteomes" id="UP000002051"/>
    </source>
</evidence>
<reference evidence="2 4" key="1">
    <citation type="journal article" date="2011" name="Nature">
        <title>The Medicago genome provides insight into the evolution of rhizobial symbioses.</title>
        <authorList>
            <person name="Young N.D."/>
            <person name="Debelle F."/>
            <person name="Oldroyd G.E."/>
            <person name="Geurts R."/>
            <person name="Cannon S.B."/>
            <person name="Udvardi M.K."/>
            <person name="Benedito V.A."/>
            <person name="Mayer K.F."/>
            <person name="Gouzy J."/>
            <person name="Schoof H."/>
            <person name="Van de Peer Y."/>
            <person name="Proost S."/>
            <person name="Cook D.R."/>
            <person name="Meyers B.C."/>
            <person name="Spannagl M."/>
            <person name="Cheung F."/>
            <person name="De Mita S."/>
            <person name="Krishnakumar V."/>
            <person name="Gundlach H."/>
            <person name="Zhou S."/>
            <person name="Mudge J."/>
            <person name="Bharti A.K."/>
            <person name="Murray J.D."/>
            <person name="Naoumkina M.A."/>
            <person name="Rosen B."/>
            <person name="Silverstein K.A."/>
            <person name="Tang H."/>
            <person name="Rombauts S."/>
            <person name="Zhao P.X."/>
            <person name="Zhou P."/>
            <person name="Barbe V."/>
            <person name="Bardou P."/>
            <person name="Bechner M."/>
            <person name="Bellec A."/>
            <person name="Berger A."/>
            <person name="Berges H."/>
            <person name="Bidwell S."/>
            <person name="Bisseling T."/>
            <person name="Choisne N."/>
            <person name="Couloux A."/>
            <person name="Denny R."/>
            <person name="Deshpande S."/>
            <person name="Dai X."/>
            <person name="Doyle J.J."/>
            <person name="Dudez A.M."/>
            <person name="Farmer A.D."/>
            <person name="Fouteau S."/>
            <person name="Franken C."/>
            <person name="Gibelin C."/>
            <person name="Gish J."/>
            <person name="Goldstein S."/>
            <person name="Gonzalez A.J."/>
            <person name="Green P.J."/>
            <person name="Hallab A."/>
            <person name="Hartog M."/>
            <person name="Hua A."/>
            <person name="Humphray S.J."/>
            <person name="Jeong D.H."/>
            <person name="Jing Y."/>
            <person name="Jocker A."/>
            <person name="Kenton S.M."/>
            <person name="Kim D.J."/>
            <person name="Klee K."/>
            <person name="Lai H."/>
            <person name="Lang C."/>
            <person name="Lin S."/>
            <person name="Macmil S.L."/>
            <person name="Magdelenat G."/>
            <person name="Matthews L."/>
            <person name="McCorrison J."/>
            <person name="Monaghan E.L."/>
            <person name="Mun J.H."/>
            <person name="Najar F.Z."/>
            <person name="Nicholson C."/>
            <person name="Noirot C."/>
            <person name="O'Bleness M."/>
            <person name="Paule C.R."/>
            <person name="Poulain J."/>
            <person name="Prion F."/>
            <person name="Qin B."/>
            <person name="Qu C."/>
            <person name="Retzel E.F."/>
            <person name="Riddle C."/>
            <person name="Sallet E."/>
            <person name="Samain S."/>
            <person name="Samson N."/>
            <person name="Sanders I."/>
            <person name="Saurat O."/>
            <person name="Scarpelli C."/>
            <person name="Schiex T."/>
            <person name="Segurens B."/>
            <person name="Severin A.J."/>
            <person name="Sherrier D.J."/>
            <person name="Shi R."/>
            <person name="Sims S."/>
            <person name="Singer S.R."/>
            <person name="Sinharoy S."/>
            <person name="Sterck L."/>
            <person name="Viollet A."/>
            <person name="Wang B.B."/>
            <person name="Wang K."/>
            <person name="Wang M."/>
            <person name="Wang X."/>
            <person name="Warfsmann J."/>
            <person name="Weissenbach J."/>
            <person name="White D.D."/>
            <person name="White J.D."/>
            <person name="Wiley G.B."/>
            <person name="Wincker P."/>
            <person name="Xing Y."/>
            <person name="Yang L."/>
            <person name="Yao Z."/>
            <person name="Ying F."/>
            <person name="Zhai J."/>
            <person name="Zhou L."/>
            <person name="Zuber A."/>
            <person name="Denarie J."/>
            <person name="Dixon R.A."/>
            <person name="May G.D."/>
            <person name="Schwartz D.C."/>
            <person name="Rogers J."/>
            <person name="Quetier F."/>
            <person name="Town C.D."/>
            <person name="Roe B.A."/>
        </authorList>
    </citation>
    <scope>NUCLEOTIDE SEQUENCE [LARGE SCALE GENOMIC DNA]</scope>
    <source>
        <strain evidence="2">A17</strain>
        <strain evidence="3 4">cv. Jemalong A17</strain>
    </source>
</reference>
<accession>A0A072VJ78</accession>
<organism evidence="2 4">
    <name type="scientific">Medicago truncatula</name>
    <name type="common">Barrel medic</name>
    <name type="synonym">Medicago tribuloides</name>
    <dbReference type="NCBI Taxonomy" id="3880"/>
    <lineage>
        <taxon>Eukaryota</taxon>
        <taxon>Viridiplantae</taxon>
        <taxon>Streptophyta</taxon>
        <taxon>Embryophyta</taxon>
        <taxon>Tracheophyta</taxon>
        <taxon>Spermatophyta</taxon>
        <taxon>Magnoliopsida</taxon>
        <taxon>eudicotyledons</taxon>
        <taxon>Gunneridae</taxon>
        <taxon>Pentapetalae</taxon>
        <taxon>rosids</taxon>
        <taxon>fabids</taxon>
        <taxon>Fabales</taxon>
        <taxon>Fabaceae</taxon>
        <taxon>Papilionoideae</taxon>
        <taxon>50 kb inversion clade</taxon>
        <taxon>NPAAA clade</taxon>
        <taxon>Hologalegina</taxon>
        <taxon>IRL clade</taxon>
        <taxon>Trifolieae</taxon>
        <taxon>Medicago</taxon>
    </lineage>
</organism>
<evidence type="ECO:0000313" key="3">
    <source>
        <dbReference type="EnsemblPlants" id="KEH41842"/>
    </source>
</evidence>
<dbReference type="EnsemblPlants" id="KEH41842">
    <property type="protein sequence ID" value="KEH41842"/>
    <property type="gene ID" value="MTR_1g055215"/>
</dbReference>
<dbReference type="Proteomes" id="UP000002051">
    <property type="component" value="Unassembled WGS sequence"/>
</dbReference>
<protein>
    <submittedName>
        <fullName evidence="2 3">Uncharacterized protein</fullName>
    </submittedName>
</protein>
<proteinExistence type="predicted"/>